<dbReference type="InterPro" id="IPR003661">
    <property type="entry name" value="HisK_dim/P_dom"/>
</dbReference>
<dbReference type="PANTHER" id="PTHR43304:SF1">
    <property type="entry name" value="PAC DOMAIN-CONTAINING PROTEIN"/>
    <property type="match status" value="1"/>
</dbReference>
<dbReference type="SUPFAM" id="SSF47384">
    <property type="entry name" value="Homodimeric domain of signal transducing histidine kinase"/>
    <property type="match status" value="1"/>
</dbReference>
<feature type="coiled-coil region" evidence="6">
    <location>
        <begin position="15"/>
        <end position="56"/>
    </location>
</feature>
<dbReference type="InterPro" id="IPR052162">
    <property type="entry name" value="Sensor_kinase/Photoreceptor"/>
</dbReference>
<dbReference type="InterPro" id="IPR036890">
    <property type="entry name" value="HATPase_C_sf"/>
</dbReference>
<dbReference type="InterPro" id="IPR000700">
    <property type="entry name" value="PAS-assoc_C"/>
</dbReference>
<sequence>MGKSTELRASPGESTQDLKATIAELRAANRELEEAKQRLEKADQELEARNRELEQHADFLSHLQEHVSDGFWDWRIQEDYEYMSPRFWEMLGFEPHEKAHHPSEWQRQIYPEDLEIALLNFKKHVATKGEHPFWQELRYKHKKGYEVWVLCRGRVIEWDDDGQPVRMVGTHADITTIKQAMESYELVVSGAGVGVWDWSDIETGEQTWSPKFFELLGYQYYEIKPSLTAFGDLLHPEDKDRTFSLIQKHFKENVPFEIDFRLRSKSGAYSWFRGSAQVTRDLDGRPRRLVGSIQDIHEKKTALLSLKNSNNDLKQFAYVASHDLQTPLRHISMYTSILEEHMGENPDEEVQEALQVIQNGTARMSTLIRDLLKFSKLETYELSNETVDVKGLVGGITQELNAQLEQTGAEVVTGDLYEVEGDRSLLRQLLQNLIENALKFQSSDRTPRVEIGMFLHRESVDIYVKDNGLGIPEGKKERIFDIFQRLHGQEIKGTGIGLSLCRKIAEHHGGGISVDSVEGEGSTFTVMIPNKKTAQEMKGDLEHVES</sequence>
<dbReference type="PRINTS" id="PR00344">
    <property type="entry name" value="BCTRLSENSOR"/>
</dbReference>
<evidence type="ECO:0000259" key="7">
    <source>
        <dbReference type="PROSITE" id="PS50109"/>
    </source>
</evidence>
<accession>A0A7Y2E948</accession>
<keyword evidence="6" id="KW-0175">Coiled coil</keyword>
<evidence type="ECO:0000313" key="11">
    <source>
        <dbReference type="Proteomes" id="UP000547674"/>
    </source>
</evidence>
<dbReference type="SUPFAM" id="SSF55874">
    <property type="entry name" value="ATPase domain of HSP90 chaperone/DNA topoisomerase II/histidine kinase"/>
    <property type="match status" value="1"/>
</dbReference>
<dbReference type="SMART" id="SM00091">
    <property type="entry name" value="PAS"/>
    <property type="match status" value="2"/>
</dbReference>
<feature type="domain" description="PAC" evidence="9">
    <location>
        <begin position="133"/>
        <end position="186"/>
    </location>
</feature>
<dbReference type="NCBIfam" id="TIGR00229">
    <property type="entry name" value="sensory_box"/>
    <property type="match status" value="2"/>
</dbReference>
<dbReference type="Proteomes" id="UP000547674">
    <property type="component" value="Unassembled WGS sequence"/>
</dbReference>
<dbReference type="InterPro" id="IPR004358">
    <property type="entry name" value="Sig_transdc_His_kin-like_C"/>
</dbReference>
<evidence type="ECO:0000256" key="2">
    <source>
        <dbReference type="ARBA" id="ARBA00012438"/>
    </source>
</evidence>
<dbReference type="InterPro" id="IPR035965">
    <property type="entry name" value="PAS-like_dom_sf"/>
</dbReference>
<dbReference type="SUPFAM" id="SSF55785">
    <property type="entry name" value="PYP-like sensor domain (PAS domain)"/>
    <property type="match status" value="2"/>
</dbReference>
<name>A0A7Y2E948_UNCEI</name>
<dbReference type="InterPro" id="IPR005467">
    <property type="entry name" value="His_kinase_dom"/>
</dbReference>
<dbReference type="SMART" id="SM00388">
    <property type="entry name" value="HisKA"/>
    <property type="match status" value="1"/>
</dbReference>
<dbReference type="Gene3D" id="1.10.287.130">
    <property type="match status" value="1"/>
</dbReference>
<dbReference type="Gene3D" id="3.30.450.20">
    <property type="entry name" value="PAS domain"/>
    <property type="match status" value="2"/>
</dbReference>
<protein>
    <recommendedName>
        <fullName evidence="2">histidine kinase</fullName>
        <ecNumber evidence="2">2.7.13.3</ecNumber>
    </recommendedName>
</protein>
<evidence type="ECO:0000256" key="1">
    <source>
        <dbReference type="ARBA" id="ARBA00000085"/>
    </source>
</evidence>
<dbReference type="GO" id="GO:0000155">
    <property type="term" value="F:phosphorelay sensor kinase activity"/>
    <property type="evidence" value="ECO:0007669"/>
    <property type="project" value="InterPro"/>
</dbReference>
<dbReference type="Pfam" id="PF02518">
    <property type="entry name" value="HATPase_c"/>
    <property type="match status" value="1"/>
</dbReference>
<evidence type="ECO:0000256" key="3">
    <source>
        <dbReference type="ARBA" id="ARBA00022553"/>
    </source>
</evidence>
<proteinExistence type="predicted"/>
<evidence type="ECO:0000313" key="10">
    <source>
        <dbReference type="EMBL" id="NNF06895.1"/>
    </source>
</evidence>
<comment type="catalytic activity">
    <reaction evidence="1">
        <text>ATP + protein L-histidine = ADP + protein N-phospho-L-histidine.</text>
        <dbReference type="EC" id="2.7.13.3"/>
    </reaction>
</comment>
<feature type="domain" description="Histidine kinase" evidence="7">
    <location>
        <begin position="319"/>
        <end position="532"/>
    </location>
</feature>
<evidence type="ECO:0000256" key="4">
    <source>
        <dbReference type="ARBA" id="ARBA00022679"/>
    </source>
</evidence>
<comment type="caution">
    <text evidence="10">The sequence shown here is derived from an EMBL/GenBank/DDBJ whole genome shotgun (WGS) entry which is preliminary data.</text>
</comment>
<evidence type="ECO:0000256" key="6">
    <source>
        <dbReference type="SAM" id="Coils"/>
    </source>
</evidence>
<dbReference type="PROSITE" id="PS50113">
    <property type="entry name" value="PAC"/>
    <property type="match status" value="2"/>
</dbReference>
<dbReference type="AlphaFoldDB" id="A0A7Y2E948"/>
<dbReference type="CDD" id="cd00130">
    <property type="entry name" value="PAS"/>
    <property type="match status" value="2"/>
</dbReference>
<evidence type="ECO:0000259" key="9">
    <source>
        <dbReference type="PROSITE" id="PS50113"/>
    </source>
</evidence>
<dbReference type="CDD" id="cd00082">
    <property type="entry name" value="HisKA"/>
    <property type="match status" value="1"/>
</dbReference>
<dbReference type="SMART" id="SM00086">
    <property type="entry name" value="PAC"/>
    <property type="match status" value="2"/>
</dbReference>
<gene>
    <name evidence="10" type="ORF">HKN21_09045</name>
</gene>
<dbReference type="Pfam" id="PF08447">
    <property type="entry name" value="PAS_3"/>
    <property type="match status" value="2"/>
</dbReference>
<dbReference type="InterPro" id="IPR000014">
    <property type="entry name" value="PAS"/>
</dbReference>
<dbReference type="Pfam" id="PF00512">
    <property type="entry name" value="HisKA"/>
    <property type="match status" value="1"/>
</dbReference>
<keyword evidence="5" id="KW-0418">Kinase</keyword>
<dbReference type="InterPro" id="IPR003594">
    <property type="entry name" value="HATPase_dom"/>
</dbReference>
<dbReference type="EC" id="2.7.13.3" evidence="2"/>
<dbReference type="Gene3D" id="3.30.565.10">
    <property type="entry name" value="Histidine kinase-like ATPase, C-terminal domain"/>
    <property type="match status" value="1"/>
</dbReference>
<evidence type="ECO:0000259" key="8">
    <source>
        <dbReference type="PROSITE" id="PS50112"/>
    </source>
</evidence>
<dbReference type="PROSITE" id="PS50112">
    <property type="entry name" value="PAS"/>
    <property type="match status" value="1"/>
</dbReference>
<dbReference type="PROSITE" id="PS50109">
    <property type="entry name" value="HIS_KIN"/>
    <property type="match status" value="1"/>
</dbReference>
<dbReference type="SMART" id="SM00387">
    <property type="entry name" value="HATPase_c"/>
    <property type="match status" value="1"/>
</dbReference>
<reference evidence="10 11" key="1">
    <citation type="submission" date="2020-03" db="EMBL/GenBank/DDBJ databases">
        <title>Metabolic flexibility allows generalist bacteria to become dominant in a frequently disturbed ecosystem.</title>
        <authorList>
            <person name="Chen Y.-J."/>
            <person name="Leung P.M."/>
            <person name="Bay S.K."/>
            <person name="Hugenholtz P."/>
            <person name="Kessler A.J."/>
            <person name="Shelley G."/>
            <person name="Waite D.W."/>
            <person name="Cook P.L."/>
            <person name="Greening C."/>
        </authorList>
    </citation>
    <scope>NUCLEOTIDE SEQUENCE [LARGE SCALE GENOMIC DNA]</scope>
    <source>
        <strain evidence="10">SS_bin_28</strain>
    </source>
</reference>
<feature type="domain" description="PAC" evidence="9">
    <location>
        <begin position="256"/>
        <end position="308"/>
    </location>
</feature>
<dbReference type="InterPro" id="IPR001610">
    <property type="entry name" value="PAC"/>
</dbReference>
<dbReference type="EMBL" id="JABDJR010000360">
    <property type="protein sequence ID" value="NNF06895.1"/>
    <property type="molecule type" value="Genomic_DNA"/>
</dbReference>
<organism evidence="10 11">
    <name type="scientific">Eiseniibacteriota bacterium</name>
    <dbReference type="NCBI Taxonomy" id="2212470"/>
    <lineage>
        <taxon>Bacteria</taxon>
        <taxon>Candidatus Eiseniibacteriota</taxon>
    </lineage>
</organism>
<dbReference type="PANTHER" id="PTHR43304">
    <property type="entry name" value="PHYTOCHROME-LIKE PROTEIN CPH1"/>
    <property type="match status" value="1"/>
</dbReference>
<dbReference type="InterPro" id="IPR036097">
    <property type="entry name" value="HisK_dim/P_sf"/>
</dbReference>
<evidence type="ECO:0000256" key="5">
    <source>
        <dbReference type="ARBA" id="ARBA00022777"/>
    </source>
</evidence>
<dbReference type="FunFam" id="3.30.565.10:FF:000006">
    <property type="entry name" value="Sensor histidine kinase WalK"/>
    <property type="match status" value="1"/>
</dbReference>
<keyword evidence="3" id="KW-0597">Phosphoprotein</keyword>
<feature type="domain" description="PAS" evidence="8">
    <location>
        <begin position="208"/>
        <end position="253"/>
    </location>
</feature>
<keyword evidence="4" id="KW-0808">Transferase</keyword>
<dbReference type="InterPro" id="IPR013655">
    <property type="entry name" value="PAS_fold_3"/>
</dbReference>